<gene>
    <name evidence="8" type="ORF">SVTN_39845</name>
</gene>
<comment type="catalytic activity">
    <reaction evidence="6">
        <text>UDP-N-acetyl-alpha-D-glucosamine + ATP = UDP-N-acetyl-alpha-D-glucosamine 3'-phosphate + ADP + H(+)</text>
        <dbReference type="Rhea" id="RHEA:32671"/>
        <dbReference type="ChEBI" id="CHEBI:15378"/>
        <dbReference type="ChEBI" id="CHEBI:30616"/>
        <dbReference type="ChEBI" id="CHEBI:57705"/>
        <dbReference type="ChEBI" id="CHEBI:64353"/>
        <dbReference type="ChEBI" id="CHEBI:456216"/>
        <dbReference type="EC" id="2.7.1.176"/>
    </reaction>
</comment>
<dbReference type="Pfam" id="PF06414">
    <property type="entry name" value="Zeta_toxin"/>
    <property type="match status" value="2"/>
</dbReference>
<evidence type="ECO:0000313" key="9">
    <source>
        <dbReference type="Proteomes" id="UP000031774"/>
    </source>
</evidence>
<dbReference type="AlphaFoldDB" id="A0A0B5IPK9"/>
<geneLocation type="plasmid" evidence="8 9">
    <name>pSVL1</name>
</geneLocation>
<dbReference type="HOGENOM" id="CLU_453343_0_0_11"/>
<evidence type="ECO:0000313" key="8">
    <source>
        <dbReference type="EMBL" id="AJF70359.1"/>
    </source>
</evidence>
<protein>
    <recommendedName>
        <fullName evidence="5">UDP-N-acetylglucosamine kinase</fullName>
        <ecNumber evidence="2">2.7.1.176</ecNumber>
    </recommendedName>
    <alternativeName>
        <fullName evidence="5">UDP-N-acetylglucosamine kinase</fullName>
    </alternativeName>
</protein>
<dbReference type="Proteomes" id="UP000031774">
    <property type="component" value="Plasmid pSVL1"/>
</dbReference>
<sequence length="607" mass="67903">MRDADVIPVVLSEHEHEEILASHILPAWTSDAVPQKQPVAVLVGGPPGSGKSTVCQVLKAMLDRRGGAVLIGRDLYKSAHPAYRRLLHSDDRTAGVRVRPDVLRWQAEVEEYVRERRFDALVETPVVDPEQARAYRDAGYRVEVVVVAEAEAVTQLSVLERYMAQVAEDGAGRYVSWDNHDQCVRRLPESLETIERERLADQVMVVRRDLQVLYNNQLTGPAPAVGAHRALQAARTRPWTAPETWRFRRQVTGLEQQLHPAVSTPERRLAVAAGLERAVALAEPVRRIAQPLMVPPGVDYHRLSADEHRFVFDELIVPMYLSGITPHEQPVTLYVIGPQGAGKSYTARTLRRVLRARRPVRIEGGLFKSMHPDYRRLLEEDPRTASARIRPDYRSWQHKAEQYVRERRGDLLIEIAPDDVAHFLDSARRDRAAGRRVELIVLGMRAADSRLGIATRCAGVARLGGIPRFTQAAAHDRTFAVLADVVRAAEQVPDLVDSVSVIRRDLTAVYRNARLAGGVWAKPPRGGDVVEAEQQRPYTLAEAGPFWALLRQVQGELPQYHRELVEIAALAWPLMPAGLQPRVLASTIPTSPLPVLRYSRSSFARAA</sequence>
<dbReference type="KEGG" id="svt:SVTN_39845"/>
<name>A0A0B5IPK9_9ACTN</name>
<proteinExistence type="inferred from homology"/>
<evidence type="ECO:0000256" key="3">
    <source>
        <dbReference type="ARBA" id="ARBA00022741"/>
    </source>
</evidence>
<dbReference type="EMBL" id="CP010408">
    <property type="protein sequence ID" value="AJF70359.1"/>
    <property type="molecule type" value="Genomic_DNA"/>
</dbReference>
<keyword evidence="4" id="KW-0067">ATP-binding</keyword>
<dbReference type="SUPFAM" id="SSF52540">
    <property type="entry name" value="P-loop containing nucleoside triphosphate hydrolases"/>
    <property type="match status" value="2"/>
</dbReference>
<dbReference type="RefSeq" id="WP_041134828.1">
    <property type="nucleotide sequence ID" value="NZ_CP010408.1"/>
</dbReference>
<evidence type="ECO:0000256" key="4">
    <source>
        <dbReference type="ARBA" id="ARBA00022840"/>
    </source>
</evidence>
<feature type="domain" description="Zeta toxin" evidence="7">
    <location>
        <begin position="32"/>
        <end position="218"/>
    </location>
</feature>
<evidence type="ECO:0000256" key="2">
    <source>
        <dbReference type="ARBA" id="ARBA00011963"/>
    </source>
</evidence>
<reference evidence="8 9" key="1">
    <citation type="submission" date="2014-12" db="EMBL/GenBank/DDBJ databases">
        <title>Complete genome sequence of Streptomyces vietnamensis strain GIMV4.0001, a genetic manipulable producer of the benzoisochromanequinone antibiotic granaticin.</title>
        <authorList>
            <person name="Deng M.R."/>
            <person name="Guo J."/>
            <person name="Ma L.Y."/>
            <person name="Feng G.D."/>
            <person name="Mo C.Y."/>
            <person name="Zhu H.H."/>
        </authorList>
    </citation>
    <scope>NUCLEOTIDE SEQUENCE [LARGE SCALE GENOMIC DNA]</scope>
    <source>
        <strain evidence="9">GIMV4.0001</strain>
        <plasmid evidence="8 9">pSVL1</plasmid>
    </source>
</reference>
<evidence type="ECO:0000256" key="6">
    <source>
        <dbReference type="ARBA" id="ARBA00048178"/>
    </source>
</evidence>
<keyword evidence="3" id="KW-0547">Nucleotide-binding</keyword>
<organism evidence="8 9">
    <name type="scientific">Streptomyces vietnamensis</name>
    <dbReference type="NCBI Taxonomy" id="362257"/>
    <lineage>
        <taxon>Bacteria</taxon>
        <taxon>Bacillati</taxon>
        <taxon>Actinomycetota</taxon>
        <taxon>Actinomycetes</taxon>
        <taxon>Kitasatosporales</taxon>
        <taxon>Streptomycetaceae</taxon>
        <taxon>Streptomyces</taxon>
    </lineage>
</organism>
<keyword evidence="8" id="KW-0614">Plasmid</keyword>
<dbReference type="InterPro" id="IPR010488">
    <property type="entry name" value="Zeta_toxin_domain"/>
</dbReference>
<evidence type="ECO:0000259" key="7">
    <source>
        <dbReference type="Pfam" id="PF06414"/>
    </source>
</evidence>
<accession>A0A0B5IPK9</accession>
<comment type="similarity">
    <text evidence="1">Belongs to the zeta toxin family.</text>
</comment>
<dbReference type="InterPro" id="IPR027417">
    <property type="entry name" value="P-loop_NTPase"/>
</dbReference>
<evidence type="ECO:0000256" key="1">
    <source>
        <dbReference type="ARBA" id="ARBA00009104"/>
    </source>
</evidence>
<dbReference type="GO" id="GO:0016301">
    <property type="term" value="F:kinase activity"/>
    <property type="evidence" value="ECO:0007669"/>
    <property type="project" value="InterPro"/>
</dbReference>
<dbReference type="Gene3D" id="3.40.50.300">
    <property type="entry name" value="P-loop containing nucleotide triphosphate hydrolases"/>
    <property type="match status" value="2"/>
</dbReference>
<keyword evidence="9" id="KW-1185">Reference proteome</keyword>
<dbReference type="EC" id="2.7.1.176" evidence="2"/>
<feature type="domain" description="Zeta toxin" evidence="7">
    <location>
        <begin position="325"/>
        <end position="513"/>
    </location>
</feature>
<evidence type="ECO:0000256" key="5">
    <source>
        <dbReference type="ARBA" id="ARBA00032897"/>
    </source>
</evidence>
<dbReference type="GO" id="GO:0005524">
    <property type="term" value="F:ATP binding"/>
    <property type="evidence" value="ECO:0007669"/>
    <property type="project" value="UniProtKB-KW"/>
</dbReference>